<protein>
    <submittedName>
        <fullName evidence="1">Uncharacterized protein</fullName>
    </submittedName>
</protein>
<keyword evidence="2" id="KW-1185">Reference proteome</keyword>
<name>A0ABR1ML11_9PEZI</name>
<evidence type="ECO:0000313" key="1">
    <source>
        <dbReference type="EMBL" id="KAK7551477.1"/>
    </source>
</evidence>
<dbReference type="Proteomes" id="UP001365128">
    <property type="component" value="Unassembled WGS sequence"/>
</dbReference>
<dbReference type="EMBL" id="JBBPDW010000006">
    <property type="protein sequence ID" value="KAK7551477.1"/>
    <property type="molecule type" value="Genomic_DNA"/>
</dbReference>
<reference evidence="1 2" key="1">
    <citation type="submission" date="2024-04" db="EMBL/GenBank/DDBJ databases">
        <title>Phyllosticta paracitricarpa is synonymous to the EU quarantine fungus P. citricarpa based on phylogenomic analyses.</title>
        <authorList>
            <consortium name="Lawrence Berkeley National Laboratory"/>
            <person name="Van Ingen-Buijs V.A."/>
            <person name="Van Westerhoven A.C."/>
            <person name="Haridas S."/>
            <person name="Skiadas P."/>
            <person name="Martin F."/>
            <person name="Groenewald J.Z."/>
            <person name="Crous P.W."/>
            <person name="Seidl M.F."/>
        </authorList>
    </citation>
    <scope>NUCLEOTIDE SEQUENCE [LARGE SCALE GENOMIC DNA]</scope>
    <source>
        <strain evidence="1 2">CBS 122670</strain>
    </source>
</reference>
<organism evidence="1 2">
    <name type="scientific">Phyllosticta citricarpa</name>
    <dbReference type="NCBI Taxonomy" id="55181"/>
    <lineage>
        <taxon>Eukaryota</taxon>
        <taxon>Fungi</taxon>
        <taxon>Dikarya</taxon>
        <taxon>Ascomycota</taxon>
        <taxon>Pezizomycotina</taxon>
        <taxon>Dothideomycetes</taxon>
        <taxon>Dothideomycetes incertae sedis</taxon>
        <taxon>Botryosphaeriales</taxon>
        <taxon>Phyllostictaceae</taxon>
        <taxon>Phyllosticta</taxon>
    </lineage>
</organism>
<accession>A0ABR1ML11</accession>
<proteinExistence type="predicted"/>
<sequence>MPVQNTSAIFPLLTCLYARLMPLYYMYSKAKCCSVRPGDSPALHGFSNSVVSENTSLYRSNHCSLEPEPECFPFPRHVLRVTACGHQALASGNLKAGEINH</sequence>
<evidence type="ECO:0000313" key="2">
    <source>
        <dbReference type="Proteomes" id="UP001365128"/>
    </source>
</evidence>
<gene>
    <name evidence="1" type="ORF">IWX46DRAFT_592512</name>
</gene>
<comment type="caution">
    <text evidence="1">The sequence shown here is derived from an EMBL/GenBank/DDBJ whole genome shotgun (WGS) entry which is preliminary data.</text>
</comment>